<dbReference type="PIRSF" id="PIRSF013674">
    <property type="entry name" value="PXMP4"/>
    <property type="match status" value="1"/>
</dbReference>
<keyword evidence="2" id="KW-1185">Reference proteome</keyword>
<name>A0A367JAY2_RHIST</name>
<dbReference type="Pfam" id="PF02466">
    <property type="entry name" value="Tim17"/>
    <property type="match status" value="1"/>
</dbReference>
<dbReference type="AlphaFoldDB" id="A0A367JAY2"/>
<dbReference type="InterPro" id="IPR019531">
    <property type="entry name" value="Pmp4"/>
</dbReference>
<dbReference type="Proteomes" id="UP000253551">
    <property type="component" value="Unassembled WGS sequence"/>
</dbReference>
<dbReference type="GO" id="GO:0005778">
    <property type="term" value="C:peroxisomal membrane"/>
    <property type="evidence" value="ECO:0007669"/>
    <property type="project" value="TreeGrafter"/>
</dbReference>
<organism evidence="1 2">
    <name type="scientific">Rhizopus stolonifer</name>
    <name type="common">Rhizopus nigricans</name>
    <dbReference type="NCBI Taxonomy" id="4846"/>
    <lineage>
        <taxon>Eukaryota</taxon>
        <taxon>Fungi</taxon>
        <taxon>Fungi incertae sedis</taxon>
        <taxon>Mucoromycota</taxon>
        <taxon>Mucoromycotina</taxon>
        <taxon>Mucoromycetes</taxon>
        <taxon>Mucorales</taxon>
        <taxon>Mucorineae</taxon>
        <taxon>Rhizopodaceae</taxon>
        <taxon>Rhizopus</taxon>
    </lineage>
</organism>
<dbReference type="PANTHER" id="PTHR15460">
    <property type="entry name" value="PEROXISOMAL MEMBRANE PROTEIN 4"/>
    <property type="match status" value="1"/>
</dbReference>
<dbReference type="OrthoDB" id="39659at2759"/>
<gene>
    <name evidence="1" type="ORF">CU098_009581</name>
</gene>
<dbReference type="EMBL" id="PJQM01003796">
    <property type="protein sequence ID" value="RCH87080.1"/>
    <property type="molecule type" value="Genomic_DNA"/>
</dbReference>
<evidence type="ECO:0000313" key="2">
    <source>
        <dbReference type="Proteomes" id="UP000253551"/>
    </source>
</evidence>
<protein>
    <recommendedName>
        <fullName evidence="3">Peroxisomal membrane protein 4</fullName>
    </recommendedName>
</protein>
<evidence type="ECO:0000313" key="1">
    <source>
        <dbReference type="EMBL" id="RCH87080.1"/>
    </source>
</evidence>
<dbReference type="STRING" id="4846.A0A367JAY2"/>
<accession>A0A367JAY2</accession>
<dbReference type="PANTHER" id="PTHR15460:SF3">
    <property type="entry name" value="PEROXISOMAL MEMBRANE PROTEIN 4"/>
    <property type="match status" value="1"/>
</dbReference>
<sequence>MNYLEQIAVNPQYHDLLSILKGFRSGIVYGAKVRFPHALVMTVLFKTGSWESKIKGILNATKQHAMNLGMFATIYKSLMIVQRKANGGKEANLHPFIAGIIGGYYVFGENNGINQQIILYLFSRVVLAMVKVPVKRRVVDAPQNTFPVFAAVVWGLVMWLFKHEKDTIQPSLRASMQYIYSDSDSWDSLRTLIWHNK</sequence>
<evidence type="ECO:0008006" key="3">
    <source>
        <dbReference type="Google" id="ProtNLM"/>
    </source>
</evidence>
<comment type="caution">
    <text evidence="1">The sequence shown here is derived from an EMBL/GenBank/DDBJ whole genome shotgun (WGS) entry which is preliminary data.</text>
</comment>
<proteinExistence type="predicted"/>
<reference evidence="1 2" key="1">
    <citation type="journal article" date="2018" name="G3 (Bethesda)">
        <title>Phylogenetic and Phylogenomic Definition of Rhizopus Species.</title>
        <authorList>
            <person name="Gryganskyi A.P."/>
            <person name="Golan J."/>
            <person name="Dolatabadi S."/>
            <person name="Mondo S."/>
            <person name="Robb S."/>
            <person name="Idnurm A."/>
            <person name="Muszewska A."/>
            <person name="Steczkiewicz K."/>
            <person name="Masonjones S."/>
            <person name="Liao H.L."/>
            <person name="Gajdeczka M.T."/>
            <person name="Anike F."/>
            <person name="Vuek A."/>
            <person name="Anishchenko I.M."/>
            <person name="Voigt K."/>
            <person name="de Hoog G.S."/>
            <person name="Smith M.E."/>
            <person name="Heitman J."/>
            <person name="Vilgalys R."/>
            <person name="Stajich J.E."/>
        </authorList>
    </citation>
    <scope>NUCLEOTIDE SEQUENCE [LARGE SCALE GENOMIC DNA]</scope>
    <source>
        <strain evidence="1 2">LSU 92-RS-03</strain>
    </source>
</reference>